<dbReference type="EMBL" id="CP003243">
    <property type="protein sequence ID" value="AFC99972.1"/>
    <property type="molecule type" value="Genomic_DNA"/>
</dbReference>
<reference evidence="1 2" key="1">
    <citation type="journal article" date="2012" name="J. Bacteriol.">
        <title>Complete genome sequence of a thermophilic methanogen, Methanocella conradii HZ254, isolated from Chinese rice field soil.</title>
        <authorList>
            <person name="Lu Z."/>
            <person name="Lu Y."/>
        </authorList>
    </citation>
    <scope>NUCLEOTIDE SEQUENCE [LARGE SCALE GENOMIC DNA]</scope>
    <source>
        <strain evidence="2">DSM 24694 / JCM 17849 / CGMCC 1.5162 / HZ254</strain>
    </source>
</reference>
<gene>
    <name evidence="1" type="ordered locus">Mtc_1219</name>
</gene>
<accession>H8I8R8</accession>
<dbReference type="Proteomes" id="UP000005233">
    <property type="component" value="Chromosome"/>
</dbReference>
<organism evidence="1 2">
    <name type="scientific">Methanocella conradii (strain DSM 24694 / JCM 17849 / CGMCC 1.5162 / HZ254)</name>
    <dbReference type="NCBI Taxonomy" id="1041930"/>
    <lineage>
        <taxon>Archaea</taxon>
        <taxon>Methanobacteriati</taxon>
        <taxon>Methanobacteriota</taxon>
        <taxon>Stenosarchaea group</taxon>
        <taxon>Methanomicrobia</taxon>
        <taxon>Methanocellales</taxon>
        <taxon>Methanocellaceae</taxon>
        <taxon>Methanocella</taxon>
    </lineage>
</organism>
<dbReference type="eggNOG" id="arCOG01426">
    <property type="taxonomic scope" value="Archaea"/>
</dbReference>
<dbReference type="STRING" id="1041930.Mtc_1219"/>
<dbReference type="HOGENOM" id="CLU_475410_0_0_2"/>
<name>H8I8R8_METCZ</name>
<protein>
    <submittedName>
        <fullName evidence="1">Uncharacterized protein</fullName>
    </submittedName>
</protein>
<dbReference type="SUPFAM" id="SSF52540">
    <property type="entry name" value="P-loop containing nucleoside triphosphate hydrolases"/>
    <property type="match status" value="1"/>
</dbReference>
<proteinExistence type="predicted"/>
<evidence type="ECO:0000313" key="2">
    <source>
        <dbReference type="Proteomes" id="UP000005233"/>
    </source>
</evidence>
<keyword evidence="2" id="KW-1185">Reference proteome</keyword>
<dbReference type="Gene3D" id="3.40.50.300">
    <property type="entry name" value="P-loop containing nucleotide triphosphate hydrolases"/>
    <property type="match status" value="1"/>
</dbReference>
<sequence>MRMSGIDSLIKDFYTLQSGLVPQNLDKIYIDRKLSENAIITNYYTRYLGNGRFSDLIKSDLDHVFTHQAPQLRPIIGSLGGGKSTLVAAIERIARERYGDHAAIVKINMSDFHTIDPESLTRAVYQEIVIQLKPHLKSMIKEAGEKSYTPSFITPEIIANLCSEDRSVAEKAFRSLLGSDKSSKEEIPYIIKGLHEFIVNLFSNTNKILIILYDEVDIFVKLNKDKYPSTIDSFTYTFLRDFTDPHRIDKRPIYVVFTCEREMYEYIKNKCENFYRVAYNNEIIMKQFSDEELFELADKIYENIIVPIFENKARISQLPKNDIQGIIDGIKARPLLNETIPGYFIKDYLNEFIKRYRLDFEQVKNATKAYEERAFDEFKGYLNKLGGWTGFTRNKVVQGYNFDGYAEVLERGIPVRRAYGEFTTSTASPEKVEKFINWLNNLEKAGQFSQEKGDVAIFISPGISPKAEERAKAYGLKYIRFLNGVPLVEKNKGSSDRLLLIKKSIQKRSEGFSRRKFKHILADVKHDVAGIGEAEVKQAISEMIKEGSLKAKDVSITPDTYISFNFSSSPNFG</sequence>
<dbReference type="AlphaFoldDB" id="H8I8R8"/>
<dbReference type="KEGG" id="mez:Mtc_1219"/>
<dbReference type="InterPro" id="IPR027417">
    <property type="entry name" value="P-loop_NTPase"/>
</dbReference>
<evidence type="ECO:0000313" key="1">
    <source>
        <dbReference type="EMBL" id="AFC99972.1"/>
    </source>
</evidence>